<organism evidence="1 2">
    <name type="scientific">Chelatococcus sambhunathii</name>
    <dbReference type="NCBI Taxonomy" id="363953"/>
    <lineage>
        <taxon>Bacteria</taxon>
        <taxon>Pseudomonadati</taxon>
        <taxon>Pseudomonadota</taxon>
        <taxon>Alphaproteobacteria</taxon>
        <taxon>Hyphomicrobiales</taxon>
        <taxon>Chelatococcaceae</taxon>
        <taxon>Chelatococcus</taxon>
    </lineage>
</organism>
<name>A0ABU1DJ90_9HYPH</name>
<accession>A0ABU1DJ90</accession>
<dbReference type="RefSeq" id="WP_309393623.1">
    <property type="nucleotide sequence ID" value="NZ_JADBEO010000041.1"/>
</dbReference>
<sequence length="352" mass="39025">MRTCYLHIGAPKAGSTTIQGFLGVYRDALKARGLDAPDFGCGEIVTGALALSGGLRSERKARKPKTWAWRWLDRHIDRTSDDLVVSREGLCNHLSDAGPNAFAREFFRQRGVRLTLIAYVRDHVGYLNAAYAQQAKKLRTTYSFDNWLIGALSGGRYNYWRRFKPLLDDPEVDFSIESLHRLGDGGLLPDFCAKVGLPGFDSSGFDASPFRNATPGPKAIAAGVLVGRGLKELGIDPDFDQSLHRRFRLAVEERGWDEKPFFGPDETRIARILDSFAGGDEKLAQAAWGVSWEEAAPATRRPRNVFDLGAAPAAEVREVEELAREVLATAQKPARGWRRLFTKVQPVDPISP</sequence>
<evidence type="ECO:0008006" key="3">
    <source>
        <dbReference type="Google" id="ProtNLM"/>
    </source>
</evidence>
<dbReference type="EMBL" id="JADBEO010000041">
    <property type="protein sequence ID" value="MDR4308136.1"/>
    <property type="molecule type" value="Genomic_DNA"/>
</dbReference>
<dbReference type="Proteomes" id="UP001181622">
    <property type="component" value="Unassembled WGS sequence"/>
</dbReference>
<evidence type="ECO:0000313" key="2">
    <source>
        <dbReference type="Proteomes" id="UP001181622"/>
    </source>
</evidence>
<comment type="caution">
    <text evidence="1">The sequence shown here is derived from an EMBL/GenBank/DDBJ whole genome shotgun (WGS) entry which is preliminary data.</text>
</comment>
<proteinExistence type="predicted"/>
<keyword evidence="2" id="KW-1185">Reference proteome</keyword>
<protein>
    <recommendedName>
        <fullName evidence="3">Sulfotransferase family</fullName>
    </recommendedName>
</protein>
<evidence type="ECO:0000313" key="1">
    <source>
        <dbReference type="EMBL" id="MDR4308136.1"/>
    </source>
</evidence>
<gene>
    <name evidence="1" type="ORF">IHQ68_16065</name>
</gene>
<reference evidence="1" key="1">
    <citation type="submission" date="2020-10" db="EMBL/GenBank/DDBJ databases">
        <authorList>
            <person name="Abbas A."/>
            <person name="Razzaq R."/>
            <person name="Waqas M."/>
            <person name="Abbas N."/>
            <person name="Nielsen T.K."/>
            <person name="Hansen L.H."/>
            <person name="Hussain S."/>
            <person name="Shahid M."/>
        </authorList>
    </citation>
    <scope>NUCLEOTIDE SEQUENCE</scope>
    <source>
        <strain evidence="1">S14</strain>
    </source>
</reference>